<feature type="region of interest" description="Disordered" evidence="1">
    <location>
        <begin position="340"/>
        <end position="367"/>
    </location>
</feature>
<dbReference type="RefSeq" id="XP_020126269.1">
    <property type="nucleotide sequence ID" value="XM_020278390.1"/>
</dbReference>
<dbReference type="InterPro" id="IPR025676">
    <property type="entry name" value="Clr5_dom"/>
</dbReference>
<feature type="region of interest" description="Disordered" evidence="1">
    <location>
        <begin position="1"/>
        <end position="28"/>
    </location>
</feature>
<protein>
    <recommendedName>
        <fullName evidence="2">Clr5 domain-containing protein</fullName>
    </recommendedName>
</protein>
<feature type="domain" description="Clr5" evidence="2">
    <location>
        <begin position="79"/>
        <end position="130"/>
    </location>
</feature>
<keyword evidence="4" id="KW-1185">Reference proteome</keyword>
<organism evidence="3 4">
    <name type="scientific">Diplodia corticola</name>
    <dbReference type="NCBI Taxonomy" id="236234"/>
    <lineage>
        <taxon>Eukaryota</taxon>
        <taxon>Fungi</taxon>
        <taxon>Dikarya</taxon>
        <taxon>Ascomycota</taxon>
        <taxon>Pezizomycotina</taxon>
        <taxon>Dothideomycetes</taxon>
        <taxon>Dothideomycetes incertae sedis</taxon>
        <taxon>Botryosphaeriales</taxon>
        <taxon>Botryosphaeriaceae</taxon>
        <taxon>Diplodia</taxon>
    </lineage>
</organism>
<dbReference type="Pfam" id="PF14420">
    <property type="entry name" value="Clr5"/>
    <property type="match status" value="1"/>
</dbReference>
<feature type="region of interest" description="Disordered" evidence="1">
    <location>
        <begin position="386"/>
        <end position="413"/>
    </location>
</feature>
<evidence type="ECO:0000259" key="2">
    <source>
        <dbReference type="Pfam" id="PF14420"/>
    </source>
</evidence>
<dbReference type="AlphaFoldDB" id="A0A1J9QNH7"/>
<accession>A0A1J9QNH7</accession>
<dbReference type="PANTHER" id="PTHR38788:SF3">
    <property type="entry name" value="CLR5 DOMAIN-CONTAINING PROTEIN"/>
    <property type="match status" value="1"/>
</dbReference>
<dbReference type="Proteomes" id="UP000183809">
    <property type="component" value="Unassembled WGS sequence"/>
</dbReference>
<feature type="compositionally biased region" description="Polar residues" evidence="1">
    <location>
        <begin position="340"/>
        <end position="350"/>
    </location>
</feature>
<reference evidence="3 4" key="1">
    <citation type="submission" date="2016-10" db="EMBL/GenBank/DDBJ databases">
        <title>Proteomics and genomics reveal pathogen-plant mechanisms compatible with a hemibiotrophic lifestyle of Diplodia corticola.</title>
        <authorList>
            <person name="Fernandes I."/>
            <person name="De Jonge R."/>
            <person name="Van De Peer Y."/>
            <person name="Devreese B."/>
            <person name="Alves A."/>
            <person name="Esteves A.C."/>
        </authorList>
    </citation>
    <scope>NUCLEOTIDE SEQUENCE [LARGE SCALE GENOMIC DNA]</scope>
    <source>
        <strain evidence="3 4">CBS 112549</strain>
    </source>
</reference>
<feature type="region of interest" description="Disordered" evidence="1">
    <location>
        <begin position="56"/>
        <end position="77"/>
    </location>
</feature>
<dbReference type="OrthoDB" id="539213at2759"/>
<dbReference type="GeneID" id="31018651"/>
<evidence type="ECO:0000313" key="3">
    <source>
        <dbReference type="EMBL" id="OJD30009.1"/>
    </source>
</evidence>
<dbReference type="STRING" id="236234.A0A1J9QNH7"/>
<comment type="caution">
    <text evidence="3">The sequence shown here is derived from an EMBL/GenBank/DDBJ whole genome shotgun (WGS) entry which is preliminary data.</text>
</comment>
<sequence>MDPNRPPGHSAGPAGPLARPSSSSVQERWESLKHVIEHQYINEKRKLLDLAEYMKNRPPGHSAGPAGPLARPSSSSVQERWESLKHVIEHQYINEKRKLLDLAEYMKVNYGFDAGVNQYKYQFKKWGSKKNVPSAAKNHIGRCLNNRAEAGRTSTEIQYKGHTVAPEKMRRYLKDKRRKEAILKGPTAALGVVASAKLAFGRNIFVGWNMPYGAFRLSGSNRLPPSPYATAPSPYGDVVVVTPPSDAESPGAQAVQRRMNADTLNAVAIERAQLFIQGKHAELLERMTKQDFRVMNEWLYQFWLFSFKSAKHWGHGPRHWTAAGLRFSDFEAIRTSNHSTPRFVSSTHGTSPRAVMSPSTNESLQHPGPSQLCNWAIHVRGASRDFRPPTTASACEQDPQDEDSWQPWSPSFQEQPFDEQMRDALEHNDFSTIKSHALPVAIPLVAKETIRSPSEMLLEALSFAIMSRNVDLVHDLIDKALDQDIDIGSCHPFHLAATYLEGSQACCTVFRNVMEFFDEVYLDIIPLDDLGHTIIDKLMLVILKSHSTALPSIVDPTNHERRFPGDEIDICGRWDADSDCYRSLLSRGIPAVPREWKHKFCHTSAQSICEIIDLVAEQIDNSSGLYSRLCTSCGLNLTMSHLHALVVTAFHLAEHGVEDEDLFGILACVLRMLANGVDPRLKPAISMELLGIHPSGDMDTCTHEDLTPYQLAQCLGSYSIFWPEKLVTGWGILCWILGRSEKLWCLDENEVYDDGCEHEDYFRNDATLATLWASVQTELLTYRRVHVNDSWVSANFDLERLLWGLTEEEKVSVGLVEKGLMKPHCQCGFFIRDPPCMTDVSATYFSNMDIWGRATYLPL</sequence>
<proteinExistence type="predicted"/>
<name>A0A1J9QNH7_9PEZI</name>
<evidence type="ECO:0000313" key="4">
    <source>
        <dbReference type="Proteomes" id="UP000183809"/>
    </source>
</evidence>
<gene>
    <name evidence="3" type="ORF">BKCO1_6800019</name>
</gene>
<dbReference type="PANTHER" id="PTHR38788">
    <property type="entry name" value="CLR5 DOMAIN-CONTAINING PROTEIN"/>
    <property type="match status" value="1"/>
</dbReference>
<evidence type="ECO:0000256" key="1">
    <source>
        <dbReference type="SAM" id="MobiDB-lite"/>
    </source>
</evidence>
<dbReference type="EMBL" id="MNUE01000068">
    <property type="protein sequence ID" value="OJD30009.1"/>
    <property type="molecule type" value="Genomic_DNA"/>
</dbReference>